<protein>
    <submittedName>
        <fullName evidence="1">Uncharacterized protein</fullName>
    </submittedName>
</protein>
<reference evidence="1" key="1">
    <citation type="journal article" date="2020" name="Nature">
        <title>Giant virus diversity and host interactions through global metagenomics.</title>
        <authorList>
            <person name="Schulz F."/>
            <person name="Roux S."/>
            <person name="Paez-Espino D."/>
            <person name="Jungbluth S."/>
            <person name="Walsh D.A."/>
            <person name="Denef V.J."/>
            <person name="McMahon K.D."/>
            <person name="Konstantinidis K.T."/>
            <person name="Eloe-Fadrosh E.A."/>
            <person name="Kyrpides N.C."/>
            <person name="Woyke T."/>
        </authorList>
    </citation>
    <scope>NUCLEOTIDE SEQUENCE</scope>
    <source>
        <strain evidence="1">GVMAG-M-3300018428-16</strain>
    </source>
</reference>
<evidence type="ECO:0000313" key="1">
    <source>
        <dbReference type="EMBL" id="QHS95041.1"/>
    </source>
</evidence>
<dbReference type="EMBL" id="MN739238">
    <property type="protein sequence ID" value="QHS95041.1"/>
    <property type="molecule type" value="Genomic_DNA"/>
</dbReference>
<organism evidence="1">
    <name type="scientific">viral metagenome</name>
    <dbReference type="NCBI Taxonomy" id="1070528"/>
    <lineage>
        <taxon>unclassified sequences</taxon>
        <taxon>metagenomes</taxon>
        <taxon>organismal metagenomes</taxon>
    </lineage>
</organism>
<proteinExistence type="predicted"/>
<accession>A0A6C0BTE1</accession>
<name>A0A6C0BTE1_9ZZZZ</name>
<sequence>MCNNYFRLLNKLPNELKRHIYFFIPVTVKIYLTKENYINFHYKYIYSNIRDEITYARKLITYDMKFIFNLYVYYIKDKIHKKKKLTYLKQKYNSLYHLFTQLCIKYQANNCRNLLLTFNNNN</sequence>
<dbReference type="AlphaFoldDB" id="A0A6C0BTE1"/>